<sequence length="157" mass="16403">MNWWILVAISALTTTYVQADTCAECISAYDSSGKSCTEANTYLTCANAATNDACSDTETSTATKAVSDKCTVGGTCTACSNTYTSNVDLENANKCTVATTYVTCLDGVNDDCGTTSLADTKTEAAKKKDEYCNSAGSLTVSMVFTSLMMAVVSLVRV</sequence>
<proteinExistence type="predicted"/>
<keyword evidence="1" id="KW-0732">Signal</keyword>
<evidence type="ECO:0000313" key="2">
    <source>
        <dbReference type="EMBL" id="KAK6190652.1"/>
    </source>
</evidence>
<dbReference type="Proteomes" id="UP001347796">
    <property type="component" value="Unassembled WGS sequence"/>
</dbReference>
<comment type="caution">
    <text evidence="2">The sequence shown here is derived from an EMBL/GenBank/DDBJ whole genome shotgun (WGS) entry which is preliminary data.</text>
</comment>
<protein>
    <submittedName>
        <fullName evidence="2">Uncharacterized protein</fullName>
    </submittedName>
</protein>
<feature type="chain" id="PRO_5042889513" evidence="1">
    <location>
        <begin position="20"/>
        <end position="157"/>
    </location>
</feature>
<organism evidence="2 3">
    <name type="scientific">Patella caerulea</name>
    <name type="common">Rayed Mediterranean limpet</name>
    <dbReference type="NCBI Taxonomy" id="87958"/>
    <lineage>
        <taxon>Eukaryota</taxon>
        <taxon>Metazoa</taxon>
        <taxon>Spiralia</taxon>
        <taxon>Lophotrochozoa</taxon>
        <taxon>Mollusca</taxon>
        <taxon>Gastropoda</taxon>
        <taxon>Patellogastropoda</taxon>
        <taxon>Patelloidea</taxon>
        <taxon>Patellidae</taxon>
        <taxon>Patella</taxon>
    </lineage>
</organism>
<dbReference type="EMBL" id="JAZGQO010000002">
    <property type="protein sequence ID" value="KAK6190652.1"/>
    <property type="molecule type" value="Genomic_DNA"/>
</dbReference>
<gene>
    <name evidence="2" type="ORF">SNE40_002469</name>
</gene>
<keyword evidence="3" id="KW-1185">Reference proteome</keyword>
<evidence type="ECO:0000256" key="1">
    <source>
        <dbReference type="SAM" id="SignalP"/>
    </source>
</evidence>
<name>A0AAN8Q7H6_PATCE</name>
<evidence type="ECO:0000313" key="3">
    <source>
        <dbReference type="Proteomes" id="UP001347796"/>
    </source>
</evidence>
<dbReference type="AlphaFoldDB" id="A0AAN8Q7H6"/>
<accession>A0AAN8Q7H6</accession>
<feature type="signal peptide" evidence="1">
    <location>
        <begin position="1"/>
        <end position="19"/>
    </location>
</feature>
<reference evidence="2 3" key="1">
    <citation type="submission" date="2024-01" db="EMBL/GenBank/DDBJ databases">
        <title>The genome of the rayed Mediterranean limpet Patella caerulea (Linnaeus, 1758).</title>
        <authorList>
            <person name="Anh-Thu Weber A."/>
            <person name="Halstead-Nussloch G."/>
        </authorList>
    </citation>
    <scope>NUCLEOTIDE SEQUENCE [LARGE SCALE GENOMIC DNA]</scope>
    <source>
        <strain evidence="2">AATW-2023a</strain>
        <tissue evidence="2">Whole specimen</tissue>
    </source>
</reference>